<dbReference type="GO" id="GO:0035627">
    <property type="term" value="P:ceramide transport"/>
    <property type="evidence" value="ECO:0007669"/>
    <property type="project" value="TreeGrafter"/>
</dbReference>
<feature type="signal peptide" evidence="7">
    <location>
        <begin position="1"/>
        <end position="20"/>
    </location>
</feature>
<dbReference type="GO" id="GO:0120017">
    <property type="term" value="F:ceramide transfer activity"/>
    <property type="evidence" value="ECO:0007669"/>
    <property type="project" value="TreeGrafter"/>
</dbReference>
<dbReference type="SMART" id="SM00328">
    <property type="entry name" value="BPI1"/>
    <property type="match status" value="1"/>
</dbReference>
<evidence type="ECO:0000256" key="2">
    <source>
        <dbReference type="ARBA" id="ARBA00007292"/>
    </source>
</evidence>
<dbReference type="Gene3D" id="3.15.20.10">
    <property type="entry name" value="Bactericidal permeability-increasing protein, domain 2"/>
    <property type="match status" value="1"/>
</dbReference>
<dbReference type="InterPro" id="IPR017942">
    <property type="entry name" value="Lipid-bd_serum_glycop_N"/>
</dbReference>
<dbReference type="PANTHER" id="PTHR10504:SF16">
    <property type="entry name" value="PHOSPHOLIPID TRANSFER PROTEIN"/>
    <property type="match status" value="1"/>
</dbReference>
<dbReference type="GO" id="GO:1904121">
    <property type="term" value="F:phosphatidylethanolamine transfer activity"/>
    <property type="evidence" value="ECO:0007669"/>
    <property type="project" value="TreeGrafter"/>
</dbReference>
<dbReference type="InterPro" id="IPR001124">
    <property type="entry name" value="Lipid-bd_serum_glycop_C"/>
</dbReference>
<dbReference type="SMART" id="SM00329">
    <property type="entry name" value="BPI2"/>
    <property type="match status" value="1"/>
</dbReference>
<dbReference type="GO" id="GO:0034375">
    <property type="term" value="P:high-density lipoprotein particle remodeling"/>
    <property type="evidence" value="ECO:0007669"/>
    <property type="project" value="TreeGrafter"/>
</dbReference>
<keyword evidence="3" id="KW-0964">Secreted</keyword>
<dbReference type="SUPFAM" id="SSF55394">
    <property type="entry name" value="Bactericidal permeability-increasing protein, BPI"/>
    <property type="match status" value="2"/>
</dbReference>
<evidence type="ECO:0000256" key="6">
    <source>
        <dbReference type="PIRSR" id="PIRSR002417-50"/>
    </source>
</evidence>
<dbReference type="Gene3D" id="3.15.10.10">
    <property type="entry name" value="Bactericidal permeability-increasing protein, domain 1"/>
    <property type="match status" value="1"/>
</dbReference>
<dbReference type="PANTHER" id="PTHR10504">
    <property type="entry name" value="BACTERICIDAL PERMEABILITY-INCREASING BPI PROTEIN-RELATED"/>
    <property type="match status" value="1"/>
</dbReference>
<dbReference type="OMA" id="TTGMRFF"/>
<dbReference type="AlphaFoldDB" id="A0A401T6U1"/>
<feature type="domain" description="Lipid-binding serum glycoprotein C-terminal" evidence="9">
    <location>
        <begin position="261"/>
        <end position="440"/>
    </location>
</feature>
<evidence type="ECO:0000256" key="7">
    <source>
        <dbReference type="SAM" id="SignalP"/>
    </source>
</evidence>
<comment type="subcellular location">
    <subcellularLocation>
        <location evidence="1">Secreted</location>
    </subcellularLocation>
</comment>
<dbReference type="GO" id="GO:1990050">
    <property type="term" value="F:phosphatidic acid transfer activity"/>
    <property type="evidence" value="ECO:0007669"/>
    <property type="project" value="TreeGrafter"/>
</dbReference>
<feature type="chain" id="PRO_5019360857" description="Phospholipid transfer protein" evidence="7">
    <location>
        <begin position="21"/>
        <end position="468"/>
    </location>
</feature>
<dbReference type="InterPro" id="IPR017943">
    <property type="entry name" value="Bactericidal_perm-incr_a/b_dom"/>
</dbReference>
<organism evidence="10 11">
    <name type="scientific">Chiloscyllium punctatum</name>
    <name type="common">Brownbanded bambooshark</name>
    <name type="synonym">Hemiscyllium punctatum</name>
    <dbReference type="NCBI Taxonomy" id="137246"/>
    <lineage>
        <taxon>Eukaryota</taxon>
        <taxon>Metazoa</taxon>
        <taxon>Chordata</taxon>
        <taxon>Craniata</taxon>
        <taxon>Vertebrata</taxon>
        <taxon>Chondrichthyes</taxon>
        <taxon>Elasmobranchii</taxon>
        <taxon>Galeomorphii</taxon>
        <taxon>Galeoidea</taxon>
        <taxon>Orectolobiformes</taxon>
        <taxon>Hemiscylliidae</taxon>
        <taxon>Chiloscyllium</taxon>
    </lineage>
</organism>
<dbReference type="STRING" id="137246.A0A401T6U1"/>
<sequence length="468" mass="51700">MAAWLLSSILLLFGLHTALGTKPACRIRITSPGLQLLQSEVLTFVAEELENISIADFAGKEGLIQYSISGVRITDLDLSTASLSFRPGEGLQFEVKNSSISVNFQRDMLYWLVQDVGQINASAEGANIWTVLNLTKSKQGQLRISKLSCTASIARMHAQFTGSFRGFYELISSLLMTGLRFLINKQICPALEHSALVLLNSLLATVPVRMPVDSYVGIDYSFLSDPDVKADWMDMEFKGMFYPLGNENDTLVNNAVVPLVKRSQRMVYISVSEYFFDSAMYSYYKAGVLKTEIPESKMSVDLAYLLRTTFFGAIILLAPTSSAKEAPLLLDLEVTSAPHCTIKPSGITVSVNALMNVILLPPNSKPVMLSSIIMESRLNAKVSLKGKKLGMKLDLKRFRMYSSKSTLESLAEGVQIPLPEGIDLINETMRNHMGFLSIGADLHFYKGLREVINMNKQILSSNNSTVSK</sequence>
<evidence type="ECO:0000313" key="11">
    <source>
        <dbReference type="Proteomes" id="UP000287033"/>
    </source>
</evidence>
<reference evidence="10 11" key="1">
    <citation type="journal article" date="2018" name="Nat. Ecol. Evol.">
        <title>Shark genomes provide insights into elasmobranch evolution and the origin of vertebrates.</title>
        <authorList>
            <person name="Hara Y"/>
            <person name="Yamaguchi K"/>
            <person name="Onimaru K"/>
            <person name="Kadota M"/>
            <person name="Koyanagi M"/>
            <person name="Keeley SD"/>
            <person name="Tatsumi K"/>
            <person name="Tanaka K"/>
            <person name="Motone F"/>
            <person name="Kageyama Y"/>
            <person name="Nozu R"/>
            <person name="Adachi N"/>
            <person name="Nishimura O"/>
            <person name="Nakagawa R"/>
            <person name="Tanegashima C"/>
            <person name="Kiyatake I"/>
            <person name="Matsumoto R"/>
            <person name="Murakumo K"/>
            <person name="Nishida K"/>
            <person name="Terakita A"/>
            <person name="Kuratani S"/>
            <person name="Sato K"/>
            <person name="Hyodo S Kuraku.S."/>
        </authorList>
    </citation>
    <scope>NUCLEOTIDE SEQUENCE [LARGE SCALE GENOMIC DNA]</scope>
</reference>
<protein>
    <recommendedName>
        <fullName evidence="12">Phospholipid transfer protein</fullName>
    </recommendedName>
</protein>
<evidence type="ECO:0000259" key="8">
    <source>
        <dbReference type="SMART" id="SM00328"/>
    </source>
</evidence>
<name>A0A401T6U1_CHIPU</name>
<dbReference type="EMBL" id="BEZZ01001172">
    <property type="protein sequence ID" value="GCC38393.1"/>
    <property type="molecule type" value="Genomic_DNA"/>
</dbReference>
<evidence type="ECO:0000256" key="5">
    <source>
        <dbReference type="ARBA" id="ARBA00023180"/>
    </source>
</evidence>
<feature type="domain" description="Lipid-binding serum glycoprotein N-terminal" evidence="8">
    <location>
        <begin position="28"/>
        <end position="246"/>
    </location>
</feature>
<dbReference type="Pfam" id="PF01273">
    <property type="entry name" value="LBP_BPI_CETP"/>
    <property type="match status" value="1"/>
</dbReference>
<comment type="caution">
    <text evidence="10">The sequence shown here is derived from an EMBL/GenBank/DDBJ whole genome shotgun (WGS) entry which is preliminary data.</text>
</comment>
<evidence type="ECO:0008006" key="12">
    <source>
        <dbReference type="Google" id="ProtNLM"/>
    </source>
</evidence>
<dbReference type="Pfam" id="PF02886">
    <property type="entry name" value="LBP_BPI_CETP_C"/>
    <property type="match status" value="1"/>
</dbReference>
<feature type="disulfide bond" evidence="6">
    <location>
        <begin position="149"/>
        <end position="188"/>
    </location>
</feature>
<dbReference type="FunFam" id="3.15.10.10:FF:000001">
    <property type="entry name" value="phospholipid transfer protein-like"/>
    <property type="match status" value="1"/>
</dbReference>
<dbReference type="Proteomes" id="UP000287033">
    <property type="component" value="Unassembled WGS sequence"/>
</dbReference>
<evidence type="ECO:0000256" key="4">
    <source>
        <dbReference type="ARBA" id="ARBA00023157"/>
    </source>
</evidence>
<evidence type="ECO:0000259" key="9">
    <source>
        <dbReference type="SMART" id="SM00329"/>
    </source>
</evidence>
<dbReference type="OrthoDB" id="8862579at2759"/>
<evidence type="ECO:0000256" key="3">
    <source>
        <dbReference type="ARBA" id="ARBA00022525"/>
    </source>
</evidence>
<accession>A0A401T6U1</accession>
<keyword evidence="5" id="KW-0325">Glycoprotein</keyword>
<dbReference type="GO" id="GO:0005615">
    <property type="term" value="C:extracellular space"/>
    <property type="evidence" value="ECO:0007669"/>
    <property type="project" value="InterPro"/>
</dbReference>
<dbReference type="GO" id="GO:0008289">
    <property type="term" value="F:lipid binding"/>
    <property type="evidence" value="ECO:0007669"/>
    <property type="project" value="InterPro"/>
</dbReference>
<dbReference type="FunFam" id="3.15.20.10:FF:000001">
    <property type="entry name" value="Phospholipid transfer protein"/>
    <property type="match status" value="1"/>
</dbReference>
<dbReference type="InterPro" id="IPR032942">
    <property type="entry name" value="BPI/LBP/Plunc"/>
</dbReference>
<keyword evidence="11" id="KW-1185">Reference proteome</keyword>
<evidence type="ECO:0000256" key="1">
    <source>
        <dbReference type="ARBA" id="ARBA00004613"/>
    </source>
</evidence>
<dbReference type="PIRSF" id="PIRSF002417">
    <property type="entry name" value="Lipid_binding_protein"/>
    <property type="match status" value="1"/>
</dbReference>
<comment type="similarity">
    <text evidence="2">Belongs to the BPI/LBP/Plunc superfamily. BPI/LBP family.</text>
</comment>
<proteinExistence type="inferred from homology"/>
<gene>
    <name evidence="10" type="ORF">chiPu_0016907</name>
</gene>
<keyword evidence="4 6" id="KW-1015">Disulfide bond</keyword>
<keyword evidence="7" id="KW-0732">Signal</keyword>
<evidence type="ECO:0000313" key="10">
    <source>
        <dbReference type="EMBL" id="GCC38393.1"/>
    </source>
</evidence>
<dbReference type="InterPro" id="IPR030675">
    <property type="entry name" value="BPI/LBP"/>
</dbReference>